<proteinExistence type="predicted"/>
<organism evidence="1 2">
    <name type="scientific">Timema podura</name>
    <name type="common">Walking stick</name>
    <dbReference type="NCBI Taxonomy" id="61482"/>
    <lineage>
        <taxon>Eukaryota</taxon>
        <taxon>Metazoa</taxon>
        <taxon>Ecdysozoa</taxon>
        <taxon>Arthropoda</taxon>
        <taxon>Hexapoda</taxon>
        <taxon>Insecta</taxon>
        <taxon>Pterygota</taxon>
        <taxon>Neoptera</taxon>
        <taxon>Polyneoptera</taxon>
        <taxon>Phasmatodea</taxon>
        <taxon>Timematodea</taxon>
        <taxon>Timematoidea</taxon>
        <taxon>Timematidae</taxon>
        <taxon>Timema</taxon>
    </lineage>
</organism>
<protein>
    <recommendedName>
        <fullName evidence="3">Fibronectin type-III domain-containing protein</fullName>
    </recommendedName>
</protein>
<dbReference type="SUPFAM" id="SSF49265">
    <property type="entry name" value="Fibronectin type III"/>
    <property type="match status" value="1"/>
</dbReference>
<name>A0ABN7P080_TIMPD</name>
<gene>
    <name evidence="1" type="ORF">TPAB3V08_LOCUS5750</name>
</gene>
<dbReference type="Gene3D" id="2.60.40.10">
    <property type="entry name" value="Immunoglobulins"/>
    <property type="match status" value="1"/>
</dbReference>
<dbReference type="InterPro" id="IPR013783">
    <property type="entry name" value="Ig-like_fold"/>
</dbReference>
<comment type="caution">
    <text evidence="1">The sequence shown here is derived from an EMBL/GenBank/DDBJ whole genome shotgun (WGS) entry which is preliminary data.</text>
</comment>
<evidence type="ECO:0008006" key="3">
    <source>
        <dbReference type="Google" id="ProtNLM"/>
    </source>
</evidence>
<dbReference type="InterPro" id="IPR036116">
    <property type="entry name" value="FN3_sf"/>
</dbReference>
<evidence type="ECO:0000313" key="2">
    <source>
        <dbReference type="Proteomes" id="UP001153148"/>
    </source>
</evidence>
<keyword evidence="2" id="KW-1185">Reference proteome</keyword>
<reference evidence="1" key="1">
    <citation type="submission" date="2021-03" db="EMBL/GenBank/DDBJ databases">
        <authorList>
            <person name="Tran Van P."/>
        </authorList>
    </citation>
    <scope>NUCLEOTIDE SEQUENCE</scope>
</reference>
<dbReference type="Proteomes" id="UP001153148">
    <property type="component" value="Unassembled WGS sequence"/>
</dbReference>
<evidence type="ECO:0000313" key="1">
    <source>
        <dbReference type="EMBL" id="CAG2058783.1"/>
    </source>
</evidence>
<dbReference type="EMBL" id="CAJPIN010007969">
    <property type="protein sequence ID" value="CAG2058783.1"/>
    <property type="molecule type" value="Genomic_DNA"/>
</dbReference>
<accession>A0ABN7P080</accession>
<sequence>MIFIKLVHLSGMGDVVKYKVARLLHILCHPCVTILWKLSGDCIVPVSAVHNLTITRAGDNSLRFTYVVSEDNPCVATYTACYSVAGSAEQTCSNHGGTGVKSVTLSGLEACTEYNITVGPRGDFHRQWFPGTNTSITGSTSGCDGITITCCDETSIRVPPGNIREKKDLVNAQPGNGLRLCRAVSIEHMDLEVLSPVEQFVASGAHMLR</sequence>